<name>F2UJ06_SALR5</name>
<dbReference type="InterPro" id="IPR014718">
    <property type="entry name" value="GH-type_carb-bd"/>
</dbReference>
<dbReference type="SUPFAM" id="SSF74650">
    <property type="entry name" value="Galactose mutarotase-like"/>
    <property type="match status" value="1"/>
</dbReference>
<dbReference type="PANTHER" id="PTHR11122:SF13">
    <property type="entry name" value="GLUCOSE-6-PHOSPHATE 1-EPIMERASE"/>
    <property type="match status" value="1"/>
</dbReference>
<dbReference type="KEGG" id="sre:PTSG_07295"/>
<dbReference type="InterPro" id="IPR008183">
    <property type="entry name" value="Aldose_1/G6P_1-epimerase"/>
</dbReference>
<dbReference type="GeneID" id="16071357"/>
<dbReference type="GO" id="GO:0030246">
    <property type="term" value="F:carbohydrate binding"/>
    <property type="evidence" value="ECO:0007669"/>
    <property type="project" value="UniProtKB-UniRule"/>
</dbReference>
<dbReference type="Gene3D" id="2.70.98.10">
    <property type="match status" value="1"/>
</dbReference>
<keyword evidence="4 5" id="KW-0413">Isomerase</keyword>
<evidence type="ECO:0000256" key="2">
    <source>
        <dbReference type="ARBA" id="ARBA00005866"/>
    </source>
</evidence>
<proteinExistence type="inferred from homology"/>
<evidence type="ECO:0000256" key="5">
    <source>
        <dbReference type="PIRNR" id="PIRNR016020"/>
    </source>
</evidence>
<dbReference type="RefSeq" id="XP_004990794.1">
    <property type="nucleotide sequence ID" value="XM_004990737.1"/>
</dbReference>
<evidence type="ECO:0000256" key="3">
    <source>
        <dbReference type="ARBA" id="ARBA00012083"/>
    </source>
</evidence>
<comment type="similarity">
    <text evidence="2 5">Belongs to the glucose-6-phosphate 1-epimerase family.</text>
</comment>
<dbReference type="EMBL" id="GL832976">
    <property type="protein sequence ID" value="EGD76954.1"/>
    <property type="molecule type" value="Genomic_DNA"/>
</dbReference>
<dbReference type="eggNOG" id="KOG1594">
    <property type="taxonomic scope" value="Eukaryota"/>
</dbReference>
<dbReference type="Proteomes" id="UP000007799">
    <property type="component" value="Unassembled WGS sequence"/>
</dbReference>
<dbReference type="InParanoid" id="F2UJ06"/>
<dbReference type="GO" id="GO:0005975">
    <property type="term" value="P:carbohydrate metabolic process"/>
    <property type="evidence" value="ECO:0007669"/>
    <property type="project" value="InterPro"/>
</dbReference>
<feature type="active site" evidence="6">
    <location>
        <position position="176"/>
    </location>
</feature>
<dbReference type="GO" id="GO:0047938">
    <property type="term" value="F:glucose-6-phosphate 1-epimerase activity"/>
    <property type="evidence" value="ECO:0007669"/>
    <property type="project" value="UniProtKB-UniRule"/>
</dbReference>
<reference evidence="7" key="1">
    <citation type="submission" date="2009-08" db="EMBL/GenBank/DDBJ databases">
        <title>Annotation of Salpingoeca rosetta.</title>
        <authorList>
            <consortium name="The Broad Institute Genome Sequencing Platform"/>
            <person name="Russ C."/>
            <person name="Cuomo C."/>
            <person name="Burger G."/>
            <person name="Gray M.W."/>
            <person name="Holland P.W.H."/>
            <person name="King N."/>
            <person name="Lang F.B.F."/>
            <person name="Roger A.J."/>
            <person name="Ruiz-Trillo I."/>
            <person name="Young S.K."/>
            <person name="Zeng Q."/>
            <person name="Gargeya S."/>
            <person name="Alvarado L."/>
            <person name="Berlin A."/>
            <person name="Chapman S.B."/>
            <person name="Chen Z."/>
            <person name="Freedman E."/>
            <person name="Gellesch M."/>
            <person name="Goldberg J."/>
            <person name="Griggs A."/>
            <person name="Gujja S."/>
            <person name="Heilman E."/>
            <person name="Heiman D."/>
            <person name="Howarth C."/>
            <person name="Mehta T."/>
            <person name="Neiman D."/>
            <person name="Pearson M."/>
            <person name="Roberts A."/>
            <person name="Saif S."/>
            <person name="Shea T."/>
            <person name="Shenoy N."/>
            <person name="Sisk P."/>
            <person name="Stolte C."/>
            <person name="Sykes S."/>
            <person name="White J."/>
            <person name="Yandava C."/>
            <person name="Haas B."/>
            <person name="Nusbaum C."/>
            <person name="Birren B."/>
        </authorList>
    </citation>
    <scope>NUCLEOTIDE SEQUENCE [LARGE SCALE GENOMIC DNA]</scope>
    <source>
        <strain evidence="7">ATCC 50818</strain>
    </source>
</reference>
<evidence type="ECO:0000313" key="7">
    <source>
        <dbReference type="EMBL" id="EGD76954.1"/>
    </source>
</evidence>
<keyword evidence="8" id="KW-1185">Reference proteome</keyword>
<evidence type="ECO:0000256" key="1">
    <source>
        <dbReference type="ARBA" id="ARBA00001096"/>
    </source>
</evidence>
<dbReference type="EC" id="5.1.3.15" evidence="3 5"/>
<gene>
    <name evidence="7" type="ORF">PTSG_07295</name>
</gene>
<dbReference type="OrthoDB" id="1659429at2759"/>
<dbReference type="InterPro" id="IPR025532">
    <property type="entry name" value="G6P_1-epimerase"/>
</dbReference>
<accession>F2UJ06</accession>
<evidence type="ECO:0000313" key="8">
    <source>
        <dbReference type="Proteomes" id="UP000007799"/>
    </source>
</evidence>
<comment type="catalytic activity">
    <reaction evidence="1">
        <text>alpha-D-glucose 6-phosphate = beta-D-glucose 6-phosphate</text>
        <dbReference type="Rhea" id="RHEA:16249"/>
        <dbReference type="ChEBI" id="CHEBI:58225"/>
        <dbReference type="ChEBI" id="CHEBI:58247"/>
        <dbReference type="EC" id="5.1.3.15"/>
    </reaction>
</comment>
<protein>
    <recommendedName>
        <fullName evidence="3 5">glucose-6-phosphate 1-epimerase</fullName>
        <ecNumber evidence="3 5">5.1.3.15</ecNumber>
    </recommendedName>
</protein>
<dbReference type="PIRSF" id="PIRSF016020">
    <property type="entry name" value="PHexose_mutarotase"/>
    <property type="match status" value="1"/>
</dbReference>
<dbReference type="AlphaFoldDB" id="F2UJ06"/>
<sequence length="327" mass="35321">MSDQAAQDFAAVRVTHAATGASIVVHPHGATLLSWMPAPAPPSLVPSPSGNGKEVPLDDGEKVVVGGTGDVLFVSSDTVLREDKAIRGGVPIAFPQFAGEGSLPNHGFARTSRWTVAEKGDGMIVLTLEDNPRTRAVWGHAFKLELRIEFDDAKCHSTLTVHNTGDAPIEPQALLHTYYRVQNINVVYVEGLTGLTYEDKVQDFKSFELKDKHLTIKGETDKIFRSAAPQGKATFTLDAGSGMWRHISLWAEAGPGDGSGDDASATMKPVPCDAVVWNPWEDKAKAMGDFGDNEFNNMICVEPGCVRNKPTIPPGHRFALHQEISLE</sequence>
<dbReference type="PANTHER" id="PTHR11122">
    <property type="entry name" value="APOSPORY-ASSOCIATED PROTEIN C-RELATED"/>
    <property type="match status" value="1"/>
</dbReference>
<evidence type="ECO:0000256" key="4">
    <source>
        <dbReference type="ARBA" id="ARBA00023235"/>
    </source>
</evidence>
<dbReference type="GO" id="GO:0005737">
    <property type="term" value="C:cytoplasm"/>
    <property type="evidence" value="ECO:0007669"/>
    <property type="project" value="TreeGrafter"/>
</dbReference>
<dbReference type="Pfam" id="PF01263">
    <property type="entry name" value="Aldose_epim"/>
    <property type="match status" value="1"/>
</dbReference>
<dbReference type="OMA" id="QMVCIEA"/>
<feature type="active site" evidence="6">
    <location>
        <position position="302"/>
    </location>
</feature>
<organism evidence="8">
    <name type="scientific">Salpingoeca rosetta (strain ATCC 50818 / BSB-021)</name>
    <dbReference type="NCBI Taxonomy" id="946362"/>
    <lineage>
        <taxon>Eukaryota</taxon>
        <taxon>Choanoflagellata</taxon>
        <taxon>Craspedida</taxon>
        <taxon>Salpingoecidae</taxon>
        <taxon>Salpingoeca</taxon>
    </lineage>
</organism>
<dbReference type="InterPro" id="IPR011013">
    <property type="entry name" value="Gal_mutarotase_sf_dom"/>
</dbReference>
<evidence type="ECO:0000256" key="6">
    <source>
        <dbReference type="PIRSR" id="PIRSR016020-1"/>
    </source>
</evidence>
<dbReference type="STRING" id="946362.F2UJ06"/>
<dbReference type="CDD" id="cd09020">
    <property type="entry name" value="D-hex-6-P-epi_like"/>
    <property type="match status" value="1"/>
</dbReference>